<evidence type="ECO:0000259" key="2">
    <source>
        <dbReference type="Pfam" id="PF13590"/>
    </source>
</evidence>
<proteinExistence type="predicted"/>
<dbReference type="EMBL" id="JAPDOB010000001">
    <property type="protein sequence ID" value="MCW3797281.1"/>
    <property type="molecule type" value="Genomic_DNA"/>
</dbReference>
<feature type="domain" description="DUF4136" evidence="2">
    <location>
        <begin position="34"/>
        <end position="214"/>
    </location>
</feature>
<feature type="signal peptide" evidence="1">
    <location>
        <begin position="1"/>
        <end position="21"/>
    </location>
</feature>
<keyword evidence="4" id="KW-1185">Reference proteome</keyword>
<protein>
    <submittedName>
        <fullName evidence="3">DUF4136 domain-containing protein</fullName>
    </submittedName>
</protein>
<evidence type="ECO:0000256" key="1">
    <source>
        <dbReference type="SAM" id="SignalP"/>
    </source>
</evidence>
<evidence type="ECO:0000313" key="4">
    <source>
        <dbReference type="Proteomes" id="UP001526246"/>
    </source>
</evidence>
<dbReference type="Proteomes" id="UP001526246">
    <property type="component" value="Unassembled WGS sequence"/>
</dbReference>
<reference evidence="3 4" key="1">
    <citation type="submission" date="2022-10" db="EMBL/GenBank/DDBJ databases">
        <title>Sphingomonas sp.</title>
        <authorList>
            <person name="Jin C."/>
        </authorList>
    </citation>
    <scope>NUCLEOTIDE SEQUENCE [LARGE SCALE GENOMIC DNA]</scope>
    <source>
        <strain evidence="3 4">BN140010</strain>
    </source>
</reference>
<name>A0ABT3JE22_9SPHN</name>
<dbReference type="Gene3D" id="3.30.160.670">
    <property type="match status" value="1"/>
</dbReference>
<dbReference type="InterPro" id="IPR025411">
    <property type="entry name" value="DUF4136"/>
</dbReference>
<organism evidence="3 4">
    <name type="scientific">Sphingomonas arvum</name>
    <dbReference type="NCBI Taxonomy" id="2992113"/>
    <lineage>
        <taxon>Bacteria</taxon>
        <taxon>Pseudomonadati</taxon>
        <taxon>Pseudomonadota</taxon>
        <taxon>Alphaproteobacteria</taxon>
        <taxon>Sphingomonadales</taxon>
        <taxon>Sphingomonadaceae</taxon>
        <taxon>Sphingomonas</taxon>
    </lineage>
</organism>
<keyword evidence="1" id="KW-0732">Signal</keyword>
<evidence type="ECO:0000313" key="3">
    <source>
        <dbReference type="EMBL" id="MCW3797281.1"/>
    </source>
</evidence>
<sequence length="230" mass="25170">MKMFKKVTAAVLLGASALAVGGCATTLPTKVTRYQAMPVPAGQTFAVVPGMGAAARGGLEFQTFAQLAAQQLNARGYRQVASPAQAQLIVQLGYGVDRGRQVVQEEPFVGRGYGFGGYDPFWGVYTGRPYYSRFGYGFGYGRFGSPFYYGWDDPFWNGGLRVYTEYRSQLEMDIRDRATNQALFDGRAQARSTTDELGTLVPNLIEAMFTGFPGRSGETVKISVPTRRAR</sequence>
<dbReference type="PROSITE" id="PS51257">
    <property type="entry name" value="PROKAR_LIPOPROTEIN"/>
    <property type="match status" value="1"/>
</dbReference>
<feature type="chain" id="PRO_5045996515" evidence="1">
    <location>
        <begin position="22"/>
        <end position="230"/>
    </location>
</feature>
<dbReference type="RefSeq" id="WP_264881461.1">
    <property type="nucleotide sequence ID" value="NZ_JAPDOB010000001.1"/>
</dbReference>
<gene>
    <name evidence="3" type="ORF">OMW55_05595</name>
</gene>
<comment type="caution">
    <text evidence="3">The sequence shown here is derived from an EMBL/GenBank/DDBJ whole genome shotgun (WGS) entry which is preliminary data.</text>
</comment>
<dbReference type="Pfam" id="PF13590">
    <property type="entry name" value="DUF4136"/>
    <property type="match status" value="1"/>
</dbReference>
<accession>A0ABT3JE22</accession>